<feature type="chain" id="PRO_5047066042" evidence="2">
    <location>
        <begin position="28"/>
        <end position="738"/>
    </location>
</feature>
<keyword evidence="5" id="KW-1185">Reference proteome</keyword>
<protein>
    <submittedName>
        <fullName evidence="4">Stalk domain-containing protein</fullName>
    </submittedName>
</protein>
<evidence type="ECO:0000256" key="1">
    <source>
        <dbReference type="SAM" id="MobiDB-lite"/>
    </source>
</evidence>
<comment type="caution">
    <text evidence="4">The sequence shown here is derived from an EMBL/GenBank/DDBJ whole genome shotgun (WGS) entry which is preliminary data.</text>
</comment>
<dbReference type="InterPro" id="IPR036582">
    <property type="entry name" value="Mao_N_sf"/>
</dbReference>
<reference evidence="4 5" key="1">
    <citation type="submission" date="2024-09" db="EMBL/GenBank/DDBJ databases">
        <title>Paenibacillus zeirhizospherea sp. nov., isolated from surface of the maize (Zea mays) roots in a horticulture field, Hungary.</title>
        <authorList>
            <person name="Marton D."/>
            <person name="Farkas M."/>
            <person name="Bedics A."/>
            <person name="Toth E."/>
            <person name="Tancsics A."/>
            <person name="Boka K."/>
            <person name="Maroti G."/>
            <person name="Kriszt B."/>
            <person name="Cserhati M."/>
        </authorList>
    </citation>
    <scope>NUCLEOTIDE SEQUENCE [LARGE SCALE GENOMIC DNA]</scope>
    <source>
        <strain evidence="4 5">KCTC 33519</strain>
    </source>
</reference>
<proteinExistence type="predicted"/>
<evidence type="ECO:0000256" key="2">
    <source>
        <dbReference type="SAM" id="SignalP"/>
    </source>
</evidence>
<dbReference type="RefSeq" id="WP_375356594.1">
    <property type="nucleotide sequence ID" value="NZ_JBHHMI010000015.1"/>
</dbReference>
<dbReference type="SUPFAM" id="SSF49299">
    <property type="entry name" value="PKD domain"/>
    <property type="match status" value="2"/>
</dbReference>
<organism evidence="4 5">
    <name type="scientific">Paenibacillus enshidis</name>
    <dbReference type="NCBI Taxonomy" id="1458439"/>
    <lineage>
        <taxon>Bacteria</taxon>
        <taxon>Bacillati</taxon>
        <taxon>Bacillota</taxon>
        <taxon>Bacilli</taxon>
        <taxon>Bacillales</taxon>
        <taxon>Paenibacillaceae</taxon>
        <taxon>Paenibacillus</taxon>
    </lineage>
</organism>
<dbReference type="Pfam" id="PF07833">
    <property type="entry name" value="Cu_amine_oxidN1"/>
    <property type="match status" value="1"/>
</dbReference>
<dbReference type="InterPro" id="IPR012854">
    <property type="entry name" value="Cu_amine_oxidase-like_N"/>
</dbReference>
<sequence length="738" mass="80640">MNLKKWTMLTALAVSQAAAVMPAAAAAAPVTGASEISDQQVNATNEGAEAEATDVTDVNGSIDDSAAENALTSEETDTTDSTDVTDSEEDQQYPEDTQGNASVTDDVYIPASSNQLILYMNSAKMVQDGQIYTATQPMTVKDGVSYVAIRSLVNRVGLQFYYDTATKETVITQGAQVLRFKTDSKVYTVNGEPKQMKGPAFQQKNVFMVPLTSITQALNIPYTVDNVNKTVILDLVSKPVASFTTKPSTDIYATQTQVTYLTQSSSPRGLPIVNERWEGRQDVFQEPGTYTITYSVQDSSGQWSDPYSQTITVKPQNQPPVAMFTTDKKEYMMGEKITYTDLSTDDENRIQKREWVNNKLAFFEPGEKEISLTVTDQLGLTSTYTQTVTIKNETLYEEDDFNKLFTPYGDLYEFDGSEVPQMETVPASVTSGPRLLIRANSPERVLQDGIVYQEIGTGSQRILAHYVNETGRNVKMYIVATNNNILPATINVEASGFGGPSPFATAAGKLGTMRYLQSLTDGTKRSTMVLNPGESRVILPDLSAIKMKPDEVISLLSDLNSDQPVQYTVIMVEESADPLVAFQTLPKLDKDGIHNRGTYMDADRTVEYAEEVGRKAQRIVIGDNNVDPNLTGTDGIDGSAASNAGNFGVLYKIRLTNVAPYSLITFNPRGGLYSGYAMVNSQIIAVANNSGVRAPNENSVLYRTGHMAESVEIYFTAAAGSNLPVNLLVQPLPEYKQQ</sequence>
<dbReference type="Proteomes" id="UP001580346">
    <property type="component" value="Unassembled WGS sequence"/>
</dbReference>
<feature type="region of interest" description="Disordered" evidence="1">
    <location>
        <begin position="67"/>
        <end position="102"/>
    </location>
</feature>
<feature type="domain" description="Copper amine oxidase-like N-terminal" evidence="3">
    <location>
        <begin position="128"/>
        <end position="233"/>
    </location>
</feature>
<dbReference type="Gene3D" id="3.30.457.10">
    <property type="entry name" value="Copper amine oxidase-like, N-terminal domain"/>
    <property type="match status" value="1"/>
</dbReference>
<evidence type="ECO:0000313" key="4">
    <source>
        <dbReference type="EMBL" id="MFB5268396.1"/>
    </source>
</evidence>
<feature type="signal peptide" evidence="2">
    <location>
        <begin position="1"/>
        <end position="27"/>
    </location>
</feature>
<dbReference type="SUPFAM" id="SSF55383">
    <property type="entry name" value="Copper amine oxidase, domain N"/>
    <property type="match status" value="1"/>
</dbReference>
<keyword evidence="2" id="KW-0732">Signal</keyword>
<dbReference type="EMBL" id="JBHHMI010000015">
    <property type="protein sequence ID" value="MFB5268396.1"/>
    <property type="molecule type" value="Genomic_DNA"/>
</dbReference>
<feature type="compositionally biased region" description="Acidic residues" evidence="1">
    <location>
        <begin position="74"/>
        <end position="93"/>
    </location>
</feature>
<gene>
    <name evidence="4" type="ORF">ACE41H_16660</name>
</gene>
<name>A0ABV5AW14_9BACL</name>
<evidence type="ECO:0000259" key="3">
    <source>
        <dbReference type="Pfam" id="PF07833"/>
    </source>
</evidence>
<accession>A0ABV5AW14</accession>
<dbReference type="InterPro" id="IPR013783">
    <property type="entry name" value="Ig-like_fold"/>
</dbReference>
<dbReference type="Gene3D" id="2.60.40.10">
    <property type="entry name" value="Immunoglobulins"/>
    <property type="match status" value="2"/>
</dbReference>
<evidence type="ECO:0000313" key="5">
    <source>
        <dbReference type="Proteomes" id="UP001580346"/>
    </source>
</evidence>
<dbReference type="InterPro" id="IPR035986">
    <property type="entry name" value="PKD_dom_sf"/>
</dbReference>